<dbReference type="RefSeq" id="WP_002943652.1">
    <property type="nucleotide sequence ID" value="NZ_AEYY01000053.1"/>
</dbReference>
<dbReference type="Pfam" id="PF07510">
    <property type="entry name" value="GmrSD_C"/>
    <property type="match status" value="1"/>
</dbReference>
<evidence type="ECO:0000313" key="2">
    <source>
        <dbReference type="EMBL" id="EHC01578.1"/>
    </source>
</evidence>
<accession>A0AA87K3M6</accession>
<sequence>MEITVKDFKNRFIAVYGENVWKDFYQTHRTPYQVKVGFQSIEEIECHLETYLSNITNVQNFYIDNNKQFLRFILISIERAYRPESRKYNFSELYYGFDNEKKWEIEHIFSLSKFNEEFSNKPFSSHGENSLGNLTLISRDLNGDEIYKVAQFKKKKEIIRDFEENDFYINQVFRSNAISEKDYEKLLICRKEQLQNDFINIFKQNDIWNFSLFYNEVLQPSY</sequence>
<dbReference type="AlphaFoldDB" id="A0AA87K3M6"/>
<gene>
    <name evidence="2" type="ORF">SSUR61_0175</name>
</gene>
<organism evidence="2 3">
    <name type="scientific">Streptococcus suis R61</name>
    <dbReference type="NCBI Taxonomy" id="996306"/>
    <lineage>
        <taxon>Bacteria</taxon>
        <taxon>Bacillati</taxon>
        <taxon>Bacillota</taxon>
        <taxon>Bacilli</taxon>
        <taxon>Lactobacillales</taxon>
        <taxon>Streptococcaceae</taxon>
        <taxon>Streptococcus</taxon>
    </lineage>
</organism>
<feature type="domain" description="GmrSD restriction endonucleases C-terminal" evidence="1">
    <location>
        <begin position="64"/>
        <end position="182"/>
    </location>
</feature>
<name>A0AA87K3M6_STRSU</name>
<proteinExistence type="predicted"/>
<dbReference type="Proteomes" id="UP000004014">
    <property type="component" value="Unassembled WGS sequence"/>
</dbReference>
<dbReference type="InterPro" id="IPR011089">
    <property type="entry name" value="GmrSD_C"/>
</dbReference>
<comment type="caution">
    <text evidence="2">The sequence shown here is derived from an EMBL/GenBank/DDBJ whole genome shotgun (WGS) entry which is preliminary data.</text>
</comment>
<dbReference type="EMBL" id="AEYY01000053">
    <property type="protein sequence ID" value="EHC01578.1"/>
    <property type="molecule type" value="Genomic_DNA"/>
</dbReference>
<evidence type="ECO:0000313" key="3">
    <source>
        <dbReference type="Proteomes" id="UP000004014"/>
    </source>
</evidence>
<protein>
    <recommendedName>
        <fullName evidence="1">GmrSD restriction endonucleases C-terminal domain-containing protein</fullName>
    </recommendedName>
</protein>
<reference evidence="2 3" key="1">
    <citation type="submission" date="2011-03" db="EMBL/GenBank/DDBJ databases">
        <title>Deep-sequencing identification of multiple resistance mechanism for the high antibiotic-resistance strain Streptococcus suis R61.</title>
        <authorList>
            <person name="Hu P."/>
            <person name="Yang M."/>
            <person name="Jin M."/>
            <person name="Xiao J."/>
        </authorList>
    </citation>
    <scope>NUCLEOTIDE SEQUENCE [LARGE SCALE GENOMIC DNA]</scope>
    <source>
        <strain evidence="2 3">R61</strain>
    </source>
</reference>
<evidence type="ECO:0000259" key="1">
    <source>
        <dbReference type="Pfam" id="PF07510"/>
    </source>
</evidence>